<evidence type="ECO:0000259" key="1">
    <source>
        <dbReference type="Pfam" id="PF02775"/>
    </source>
</evidence>
<organism evidence="2 3">
    <name type="scientific">Cupriavidus basilensis OR16</name>
    <dbReference type="NCBI Taxonomy" id="1127483"/>
    <lineage>
        <taxon>Bacteria</taxon>
        <taxon>Pseudomonadati</taxon>
        <taxon>Pseudomonadota</taxon>
        <taxon>Betaproteobacteria</taxon>
        <taxon>Burkholderiales</taxon>
        <taxon>Burkholderiaceae</taxon>
        <taxon>Cupriavidus</taxon>
    </lineage>
</organism>
<dbReference type="GO" id="GO:0044281">
    <property type="term" value="P:small molecule metabolic process"/>
    <property type="evidence" value="ECO:0007669"/>
    <property type="project" value="UniProtKB-ARBA"/>
</dbReference>
<evidence type="ECO:0000313" key="3">
    <source>
        <dbReference type="Proteomes" id="UP000005808"/>
    </source>
</evidence>
<protein>
    <submittedName>
        <fullName evidence="2">Acetolactate synthase 3 catalytic subunit</fullName>
        <ecNumber evidence="2">2.2.1.6</ecNumber>
    </submittedName>
</protein>
<dbReference type="GO" id="GO:0003984">
    <property type="term" value="F:acetolactate synthase activity"/>
    <property type="evidence" value="ECO:0007669"/>
    <property type="project" value="UniProtKB-EC"/>
</dbReference>
<comment type="caution">
    <text evidence="2">The sequence shown here is derived from an EMBL/GenBank/DDBJ whole genome shotgun (WGS) entry which is preliminary data.</text>
</comment>
<dbReference type="EMBL" id="AHJE01000053">
    <property type="protein sequence ID" value="EHP41095.1"/>
    <property type="molecule type" value="Genomic_DNA"/>
</dbReference>
<dbReference type="InterPro" id="IPR029061">
    <property type="entry name" value="THDP-binding"/>
</dbReference>
<dbReference type="Gene3D" id="3.40.50.970">
    <property type="match status" value="1"/>
</dbReference>
<name>H1S8Q3_9BURK</name>
<accession>H1S8Q3</accession>
<dbReference type="PATRIC" id="fig|1127483.3.peg.4372"/>
<dbReference type="InterPro" id="IPR011766">
    <property type="entry name" value="TPP_enzyme_TPP-bd"/>
</dbReference>
<reference evidence="2 3" key="1">
    <citation type="journal article" date="2012" name="J. Bacteriol.">
        <title>De Novo Genome Project of Cupriavidus basilensis OR16.</title>
        <authorList>
            <person name="Cserhati M."/>
            <person name="Kriszt B."/>
            <person name="Szoboszlay S."/>
            <person name="Toth A."/>
            <person name="Szabo I."/>
            <person name="Tancsics A."/>
            <person name="Nagy I."/>
            <person name="Horvath B."/>
            <person name="Nagy I."/>
            <person name="Kukolya J."/>
        </authorList>
    </citation>
    <scope>NUCLEOTIDE SEQUENCE [LARGE SCALE GENOMIC DNA]</scope>
    <source>
        <strain evidence="2 3">OR16</strain>
    </source>
</reference>
<dbReference type="AlphaFoldDB" id="H1S8Q3"/>
<feature type="domain" description="Thiamine pyrophosphate enzyme TPP-binding" evidence="1">
    <location>
        <begin position="5"/>
        <end position="45"/>
    </location>
</feature>
<dbReference type="Proteomes" id="UP000005808">
    <property type="component" value="Unassembled WGS sequence"/>
</dbReference>
<dbReference type="SUPFAM" id="SSF52518">
    <property type="entry name" value="Thiamin diphosphate-binding fold (THDP-binding)"/>
    <property type="match status" value="1"/>
</dbReference>
<dbReference type="GO" id="GO:0030976">
    <property type="term" value="F:thiamine pyrophosphate binding"/>
    <property type="evidence" value="ECO:0007669"/>
    <property type="project" value="InterPro"/>
</dbReference>
<sequence>MEALPDFPALARAYGHVGLRFETAADMEPAIREALSPKDRTAFMDFHADAMENVWPMVRSGHGLTDMLFGVSVD</sequence>
<keyword evidence="2" id="KW-0808">Transferase</keyword>
<dbReference type="Pfam" id="PF02775">
    <property type="entry name" value="TPP_enzyme_C"/>
    <property type="match status" value="1"/>
</dbReference>
<gene>
    <name evidence="2" type="ORF">OR16_21873</name>
</gene>
<evidence type="ECO:0000313" key="2">
    <source>
        <dbReference type="EMBL" id="EHP41095.1"/>
    </source>
</evidence>
<proteinExistence type="predicted"/>
<dbReference type="EC" id="2.2.1.6" evidence="2"/>